<evidence type="ECO:0000313" key="14">
    <source>
        <dbReference type="Proteomes" id="UP000663829"/>
    </source>
</evidence>
<evidence type="ECO:0000256" key="7">
    <source>
        <dbReference type="ARBA" id="ARBA00022989"/>
    </source>
</evidence>
<dbReference type="EMBL" id="CAJOBC010008889">
    <property type="protein sequence ID" value="CAF3973586.1"/>
    <property type="molecule type" value="Genomic_DNA"/>
</dbReference>
<keyword evidence="14" id="KW-1185">Reference proteome</keyword>
<evidence type="ECO:0000256" key="4">
    <source>
        <dbReference type="ARBA" id="ARBA00022679"/>
    </source>
</evidence>
<evidence type="ECO:0000256" key="3">
    <source>
        <dbReference type="ARBA" id="ARBA00022676"/>
    </source>
</evidence>
<sequence>MFLRRSAHFLHDFKSEKLTMRLGRFFALIFVSVTIFIVIISDEWKQMSFNEQLCSRIINEPLSVSPKEVEQVNAQLSFESQRLMETNYHQMDCSIFVRSFYTKRVTQVELDFPLAFTILVFKNLYQFQVLLRMIYRQHNFYCIHTDLHAPQHLVDYSEKASKCLKNVYLSPRRISVKWSAYSTLEAERLCQVFLLQSTAGTELPIHTNYELVLVLKLLNGSNDVSSRLNLNPERHLRQSFDPIPGNLTLKKGEFHVTLSRAFVEYVHNSTLAQKLEQWLSKTKFSDEHFYSTLNRLPAFPGSSTIDYWRDQFLSRYKQWYPTENCKSNIYSELVCQLNWKDLTNIVKSKRLFVNKFNQQHDFLSIDCMEKWLKFKINNPRAINQNDYVHYPPIRKSIKAQAKPKSF</sequence>
<keyword evidence="5 11" id="KW-0812">Transmembrane</keyword>
<evidence type="ECO:0000256" key="11">
    <source>
        <dbReference type="SAM" id="Phobius"/>
    </source>
</evidence>
<evidence type="ECO:0000256" key="2">
    <source>
        <dbReference type="ARBA" id="ARBA00004922"/>
    </source>
</evidence>
<accession>A0A814X0F3</accession>
<dbReference type="Pfam" id="PF02485">
    <property type="entry name" value="Branch"/>
    <property type="match status" value="1"/>
</dbReference>
<dbReference type="InterPro" id="IPR003406">
    <property type="entry name" value="Glyco_trans_14"/>
</dbReference>
<evidence type="ECO:0000313" key="12">
    <source>
        <dbReference type="EMBL" id="CAF1209520.1"/>
    </source>
</evidence>
<feature type="transmembrane region" description="Helical" evidence="11">
    <location>
        <begin position="21"/>
        <end position="40"/>
    </location>
</feature>
<evidence type="ECO:0000256" key="9">
    <source>
        <dbReference type="ARBA" id="ARBA00023180"/>
    </source>
</evidence>
<proteinExistence type="inferred from homology"/>
<evidence type="ECO:0000256" key="10">
    <source>
        <dbReference type="ARBA" id="ARBA00038150"/>
    </source>
</evidence>
<keyword evidence="7 11" id="KW-1133">Transmembrane helix</keyword>
<dbReference type="GO" id="GO:0008375">
    <property type="term" value="F:acetylglucosaminyltransferase activity"/>
    <property type="evidence" value="ECO:0007669"/>
    <property type="project" value="TreeGrafter"/>
</dbReference>
<keyword evidence="8 11" id="KW-0472">Membrane</keyword>
<comment type="caution">
    <text evidence="12">The sequence shown here is derived from an EMBL/GenBank/DDBJ whole genome shotgun (WGS) entry which is preliminary data.</text>
</comment>
<name>A0A814X0F3_9BILA</name>
<comment type="subcellular location">
    <subcellularLocation>
        <location evidence="1">Membrane</location>
        <topology evidence="1">Single-pass type II membrane protein</topology>
    </subcellularLocation>
</comment>
<comment type="pathway">
    <text evidence="2">Protein modification; protein glycosylation.</text>
</comment>
<dbReference type="PANTHER" id="PTHR19297">
    <property type="entry name" value="GLYCOSYLTRANSFERASE 14 FAMILY MEMBER"/>
    <property type="match status" value="1"/>
</dbReference>
<keyword evidence="3" id="KW-0328">Glycosyltransferase</keyword>
<evidence type="ECO:0000313" key="13">
    <source>
        <dbReference type="EMBL" id="CAF3973586.1"/>
    </source>
</evidence>
<evidence type="ECO:0000256" key="6">
    <source>
        <dbReference type="ARBA" id="ARBA00022968"/>
    </source>
</evidence>
<evidence type="ECO:0000256" key="8">
    <source>
        <dbReference type="ARBA" id="ARBA00023136"/>
    </source>
</evidence>
<reference evidence="12" key="1">
    <citation type="submission" date="2021-02" db="EMBL/GenBank/DDBJ databases">
        <authorList>
            <person name="Nowell W R."/>
        </authorList>
    </citation>
    <scope>NUCLEOTIDE SEQUENCE</scope>
</reference>
<dbReference type="AlphaFoldDB" id="A0A814X0F3"/>
<dbReference type="Proteomes" id="UP000663829">
    <property type="component" value="Unassembled WGS sequence"/>
</dbReference>
<dbReference type="EMBL" id="CAJNOQ010008889">
    <property type="protein sequence ID" value="CAF1209520.1"/>
    <property type="molecule type" value="Genomic_DNA"/>
</dbReference>
<protein>
    <submittedName>
        <fullName evidence="12">Uncharacterized protein</fullName>
    </submittedName>
</protein>
<dbReference type="PANTHER" id="PTHR19297:SF191">
    <property type="entry name" value="PROTEIN XYLOSYLTRANSFERASE"/>
    <property type="match status" value="1"/>
</dbReference>
<dbReference type="Proteomes" id="UP000681722">
    <property type="component" value="Unassembled WGS sequence"/>
</dbReference>
<keyword evidence="6" id="KW-0735">Signal-anchor</keyword>
<dbReference type="GO" id="GO:0016020">
    <property type="term" value="C:membrane"/>
    <property type="evidence" value="ECO:0007669"/>
    <property type="project" value="UniProtKB-SubCell"/>
</dbReference>
<evidence type="ECO:0000256" key="5">
    <source>
        <dbReference type="ARBA" id="ARBA00022692"/>
    </source>
</evidence>
<comment type="similarity">
    <text evidence="10">Belongs to the glycosyltransferase 14 family.</text>
</comment>
<evidence type="ECO:0000256" key="1">
    <source>
        <dbReference type="ARBA" id="ARBA00004606"/>
    </source>
</evidence>
<keyword evidence="9" id="KW-0325">Glycoprotein</keyword>
<dbReference type="OrthoDB" id="2019572at2759"/>
<gene>
    <name evidence="12" type="ORF">GPM918_LOCUS24139</name>
    <name evidence="13" type="ORF">SRO942_LOCUS24137</name>
</gene>
<keyword evidence="4" id="KW-0808">Transferase</keyword>
<organism evidence="12 14">
    <name type="scientific">Didymodactylos carnosus</name>
    <dbReference type="NCBI Taxonomy" id="1234261"/>
    <lineage>
        <taxon>Eukaryota</taxon>
        <taxon>Metazoa</taxon>
        <taxon>Spiralia</taxon>
        <taxon>Gnathifera</taxon>
        <taxon>Rotifera</taxon>
        <taxon>Eurotatoria</taxon>
        <taxon>Bdelloidea</taxon>
        <taxon>Philodinida</taxon>
        <taxon>Philodinidae</taxon>
        <taxon>Didymodactylos</taxon>
    </lineage>
</organism>